<evidence type="ECO:0000313" key="7">
    <source>
        <dbReference type="Proteomes" id="UP000018208"/>
    </source>
</evidence>
<dbReference type="AlphaFoldDB" id="V6LQ23"/>
<dbReference type="InterPro" id="IPR009057">
    <property type="entry name" value="Homeodomain-like_sf"/>
</dbReference>
<evidence type="ECO:0000313" key="6">
    <source>
        <dbReference type="EMBL" id="KAH0571644.1"/>
    </source>
</evidence>
<evidence type="ECO:0000313" key="3">
    <source>
        <dbReference type="EMBL" id="EST46772.1"/>
    </source>
</evidence>
<dbReference type="Gene3D" id="1.10.10.60">
    <property type="entry name" value="Homeodomain-like"/>
    <property type="match status" value="1"/>
</dbReference>
<dbReference type="EMBL" id="AUWU02000006">
    <property type="protein sequence ID" value="KAH0571644.1"/>
    <property type="molecule type" value="Genomic_DNA"/>
</dbReference>
<reference evidence="3 5" key="1">
    <citation type="journal article" date="2014" name="PLoS Genet.">
        <title>The Genome of Spironucleus salmonicida Highlights a Fish Pathogen Adapted to Fluctuating Environments.</title>
        <authorList>
            <person name="Xu F."/>
            <person name="Jerlstrom-Hultqvist J."/>
            <person name="Einarsson E."/>
            <person name="Astvaldsson A."/>
            <person name="Svard S.G."/>
            <person name="Andersson J.O."/>
        </authorList>
    </citation>
    <scope>NUCLEOTIDE SEQUENCE</scope>
    <source>
        <strain evidence="5">ATCC 50377</strain>
    </source>
</reference>
<dbReference type="GO" id="GO:0003677">
    <property type="term" value="F:DNA binding"/>
    <property type="evidence" value="ECO:0007669"/>
    <property type="project" value="UniProtKB-KW"/>
</dbReference>
<evidence type="ECO:0000259" key="1">
    <source>
        <dbReference type="PROSITE" id="PS50090"/>
    </source>
</evidence>
<dbReference type="EMBL" id="KI546097">
    <property type="protein sequence ID" value="EST45410.1"/>
    <property type="molecule type" value="Genomic_DNA"/>
</dbReference>
<dbReference type="SMART" id="SM00717">
    <property type="entry name" value="SANT"/>
    <property type="match status" value="1"/>
</dbReference>
<keyword evidence="7" id="KW-1185">Reference proteome</keyword>
<accession>V6LQ23</accession>
<keyword evidence="3" id="KW-0238">DNA-binding</keyword>
<dbReference type="VEuPathDB" id="GiardiaDB:SS50377_25830"/>
<dbReference type="Pfam" id="PF00249">
    <property type="entry name" value="Myb_DNA-binding"/>
    <property type="match status" value="1"/>
</dbReference>
<name>V6LQ23_9EUKA</name>
<dbReference type="PROSITE" id="PS50090">
    <property type="entry name" value="MYB_LIKE"/>
    <property type="match status" value="1"/>
</dbReference>
<dbReference type="VEuPathDB" id="GiardiaDB:SS50377_25834"/>
<proteinExistence type="predicted"/>
<sequence length="83" mass="10000">MPGRIKWTYEQEERLQQAYKEYRGRWETIRERSFRGHTVSQLKNKYYKIARNDPSDEVVIRESPSLSDITLNDILALVRLIDE</sequence>
<dbReference type="EMBL" id="AUWU02000006">
    <property type="protein sequence ID" value="KAH0571640.1"/>
    <property type="molecule type" value="Genomic_DNA"/>
</dbReference>
<dbReference type="InterPro" id="IPR001005">
    <property type="entry name" value="SANT/Myb"/>
</dbReference>
<dbReference type="EMBL" id="KI546064">
    <property type="protein sequence ID" value="EST46772.1"/>
    <property type="molecule type" value="Genomic_DNA"/>
</dbReference>
<dbReference type="Proteomes" id="UP000018208">
    <property type="component" value="Unassembled WGS sequence"/>
</dbReference>
<evidence type="ECO:0000313" key="2">
    <source>
        <dbReference type="EMBL" id="EST45410.1"/>
    </source>
</evidence>
<dbReference type="SUPFAM" id="SSF46689">
    <property type="entry name" value="Homeodomain-like"/>
    <property type="match status" value="1"/>
</dbReference>
<gene>
    <name evidence="3" type="ORF">SS50377_13198</name>
    <name evidence="4" type="ORF">SS50377_13202</name>
    <name evidence="2" type="ORF">SS50377_14642</name>
    <name evidence="5" type="ORF">SS50377_25830</name>
    <name evidence="6" type="ORF">SS50377_25834</name>
</gene>
<dbReference type="CDD" id="cd00167">
    <property type="entry name" value="SANT"/>
    <property type="match status" value="1"/>
</dbReference>
<protein>
    <submittedName>
        <fullName evidence="3">Myb-like DNA-binding domain-containing protein</fullName>
    </submittedName>
</protein>
<reference evidence="5" key="2">
    <citation type="submission" date="2020-12" db="EMBL/GenBank/DDBJ databases">
        <title>New Spironucleus salmonicida genome in near-complete chromosomes.</title>
        <authorList>
            <person name="Xu F."/>
            <person name="Kurt Z."/>
            <person name="Jimenez-Gonzalez A."/>
            <person name="Astvaldsson A."/>
            <person name="Andersson J.O."/>
            <person name="Svard S.G."/>
        </authorList>
    </citation>
    <scope>NUCLEOTIDE SEQUENCE</scope>
    <source>
        <strain evidence="5">ATCC 50377</strain>
    </source>
</reference>
<evidence type="ECO:0000313" key="5">
    <source>
        <dbReference type="EMBL" id="KAH0571640.1"/>
    </source>
</evidence>
<organism evidence="3">
    <name type="scientific">Spironucleus salmonicida</name>
    <dbReference type="NCBI Taxonomy" id="348837"/>
    <lineage>
        <taxon>Eukaryota</taxon>
        <taxon>Metamonada</taxon>
        <taxon>Diplomonadida</taxon>
        <taxon>Hexamitidae</taxon>
        <taxon>Hexamitinae</taxon>
        <taxon>Spironucleus</taxon>
    </lineage>
</organism>
<evidence type="ECO:0000313" key="4">
    <source>
        <dbReference type="EMBL" id="EST46776.1"/>
    </source>
</evidence>
<feature type="domain" description="Myb-like" evidence="1">
    <location>
        <begin position="4"/>
        <end position="50"/>
    </location>
</feature>
<dbReference type="EMBL" id="KI546064">
    <property type="protein sequence ID" value="EST46776.1"/>
    <property type="molecule type" value="Genomic_DNA"/>
</dbReference>